<dbReference type="GO" id="GO:0005886">
    <property type="term" value="C:plasma membrane"/>
    <property type="evidence" value="ECO:0007669"/>
    <property type="project" value="UniProtKB-SubCell"/>
</dbReference>
<comment type="subcellular location">
    <subcellularLocation>
        <location evidence="1">Cell membrane</location>
        <topology evidence="1">Multi-pass membrane protein</topology>
    </subcellularLocation>
</comment>
<evidence type="ECO:0000256" key="7">
    <source>
        <dbReference type="SAM" id="Phobius"/>
    </source>
</evidence>
<name>A0A1U7NHR7_9FIRM</name>
<comment type="caution">
    <text evidence="9">The sequence shown here is derived from an EMBL/GenBank/DDBJ whole genome shotgun (WGS) entry which is preliminary data.</text>
</comment>
<evidence type="ECO:0000256" key="6">
    <source>
        <dbReference type="ARBA" id="ARBA00023136"/>
    </source>
</evidence>
<evidence type="ECO:0000313" key="9">
    <source>
        <dbReference type="EMBL" id="OLU41577.1"/>
    </source>
</evidence>
<keyword evidence="3" id="KW-1003">Cell membrane</keyword>
<dbReference type="AlphaFoldDB" id="A0A1U7NHR7"/>
<dbReference type="Gene3D" id="3.40.720.10">
    <property type="entry name" value="Alkaline Phosphatase, subunit A"/>
    <property type="match status" value="1"/>
</dbReference>
<evidence type="ECO:0000256" key="3">
    <source>
        <dbReference type="ARBA" id="ARBA00022475"/>
    </source>
</evidence>
<keyword evidence="5 7" id="KW-1133">Transmembrane helix</keyword>
<comment type="pathway">
    <text evidence="2">Cell wall biogenesis; lipoteichoic acid biosynthesis.</text>
</comment>
<dbReference type="PANTHER" id="PTHR47371">
    <property type="entry name" value="LIPOTEICHOIC ACID SYNTHASE"/>
    <property type="match status" value="1"/>
</dbReference>
<evidence type="ECO:0000313" key="10">
    <source>
        <dbReference type="Proteomes" id="UP000186341"/>
    </source>
</evidence>
<organism evidence="9 10">
    <name type="scientific">Ileibacterium valens</name>
    <dbReference type="NCBI Taxonomy" id="1862668"/>
    <lineage>
        <taxon>Bacteria</taxon>
        <taxon>Bacillati</taxon>
        <taxon>Bacillota</taxon>
        <taxon>Erysipelotrichia</taxon>
        <taxon>Erysipelotrichales</taxon>
        <taxon>Erysipelotrichaceae</taxon>
        <taxon>Ileibacterium</taxon>
    </lineage>
</organism>
<feature type="domain" description="Sulfatase N-terminal" evidence="8">
    <location>
        <begin position="172"/>
        <end position="471"/>
    </location>
</feature>
<dbReference type="InterPro" id="IPR000917">
    <property type="entry name" value="Sulfatase_N"/>
</dbReference>
<dbReference type="Pfam" id="PF00884">
    <property type="entry name" value="Sulfatase"/>
    <property type="match status" value="1"/>
</dbReference>
<sequence length="535" mass="60157">MSAALLVLLTYILFFLVCLVRYTSYHLRVDLQIDSFYQIIFNLQMGMEGGEDVWKDAAIGFFNHYGPALAIMGILALFAFILCLKNGIEVFRLKREYRKLSLNQKKAHKAWLIGSLACTIGFASVLGITSLRELNRLGYFRYMELQNSDSNFYEANYVNPYDVNITFPVKKKNLVYIFMESMERSYSDPEHGGFYEGNLIPELTKLSLEKGEDFGDGKQLSGAVTTVSSTWTAAALVTQTTGSPLVYVDPHEGGNGYWDDSETPFLKNLKSLGNILQDNGYNNSFICGSLGTYAGRQNFFEQHGDYAFYDIETAREDGITPTKDYNVFWGMEDKYLFDYAKKIITQEAAKNEPFNVSMLTVDTHFPHGYLCEECPDPNSDPKFNGEQIKAVISCSDKQVSDFVDWIYQQPFGKDTVTVLVGDHANMSADLTAQMQGYGRQVYFTIINGPEYHGRVKKYSTLDMFPTTVAALGATIQGNRLGLGTNLYSNEFTLYESLGLSSLNEQIPAASDYYIHEILGMESSEQGDNGQPKGRK</sequence>
<protein>
    <recommendedName>
        <fullName evidence="8">Sulfatase N-terminal domain-containing protein</fullName>
    </recommendedName>
</protein>
<proteinExistence type="predicted"/>
<feature type="transmembrane region" description="Helical" evidence="7">
    <location>
        <begin position="68"/>
        <end position="88"/>
    </location>
</feature>
<dbReference type="OrthoDB" id="9760224at2"/>
<dbReference type="PANTHER" id="PTHR47371:SF3">
    <property type="entry name" value="PHOSPHOGLYCEROL TRANSFERASE I"/>
    <property type="match status" value="1"/>
</dbReference>
<evidence type="ECO:0000259" key="8">
    <source>
        <dbReference type="Pfam" id="PF00884"/>
    </source>
</evidence>
<evidence type="ECO:0000256" key="1">
    <source>
        <dbReference type="ARBA" id="ARBA00004651"/>
    </source>
</evidence>
<keyword evidence="4 7" id="KW-0812">Transmembrane</keyword>
<dbReference type="EMBL" id="MPJW01000080">
    <property type="protein sequence ID" value="OLU41577.1"/>
    <property type="molecule type" value="Genomic_DNA"/>
</dbReference>
<gene>
    <name evidence="9" type="ORF">BO222_03120</name>
</gene>
<keyword evidence="6 7" id="KW-0472">Membrane</keyword>
<evidence type="ECO:0000256" key="5">
    <source>
        <dbReference type="ARBA" id="ARBA00022989"/>
    </source>
</evidence>
<accession>A0A1U7NHR7</accession>
<dbReference type="InterPro" id="IPR017850">
    <property type="entry name" value="Alkaline_phosphatase_core_sf"/>
</dbReference>
<dbReference type="RefSeq" id="WP_075818246.1">
    <property type="nucleotide sequence ID" value="NZ_CAPFLH010000205.1"/>
</dbReference>
<dbReference type="CDD" id="cd16015">
    <property type="entry name" value="LTA_synthase"/>
    <property type="match status" value="1"/>
</dbReference>
<dbReference type="SUPFAM" id="SSF53649">
    <property type="entry name" value="Alkaline phosphatase-like"/>
    <property type="match status" value="1"/>
</dbReference>
<dbReference type="InterPro" id="IPR050448">
    <property type="entry name" value="OpgB/LTA_synthase_biosynth"/>
</dbReference>
<dbReference type="GeneID" id="82202217"/>
<evidence type="ECO:0000256" key="4">
    <source>
        <dbReference type="ARBA" id="ARBA00022692"/>
    </source>
</evidence>
<keyword evidence="10" id="KW-1185">Reference proteome</keyword>
<evidence type="ECO:0000256" key="2">
    <source>
        <dbReference type="ARBA" id="ARBA00004936"/>
    </source>
</evidence>
<dbReference type="Proteomes" id="UP000186341">
    <property type="component" value="Unassembled WGS sequence"/>
</dbReference>
<reference evidence="9 10" key="1">
    <citation type="submission" date="2016-11" db="EMBL/GenBank/DDBJ databases">
        <title>Description of two novel members of the family Erysipelotrichaceae: Ileibacterium lipovorans gen. nov., sp. nov. and Dubosiella newyorkensis, gen. nov., sp. nov.</title>
        <authorList>
            <person name="Cox L.M."/>
            <person name="Sohn J."/>
            <person name="Tyrrell K.L."/>
            <person name="Citron D.M."/>
            <person name="Lawson P.A."/>
            <person name="Patel N.B."/>
            <person name="Iizumi T."/>
            <person name="Perez-Perez G.I."/>
            <person name="Goldstein E.J."/>
            <person name="Blaser M.J."/>
        </authorList>
    </citation>
    <scope>NUCLEOTIDE SEQUENCE [LARGE SCALE GENOMIC DNA]</scope>
    <source>
        <strain evidence="9 10">NYU-BL-A3</strain>
    </source>
</reference>
<feature type="transmembrane region" description="Helical" evidence="7">
    <location>
        <begin position="109"/>
        <end position="131"/>
    </location>
</feature>